<comment type="caution">
    <text evidence="2">The sequence shown here is derived from an EMBL/GenBank/DDBJ whole genome shotgun (WGS) entry which is preliminary data.</text>
</comment>
<dbReference type="PROSITE" id="PS51318">
    <property type="entry name" value="TAT"/>
    <property type="match status" value="1"/>
</dbReference>
<evidence type="ECO:0000313" key="2">
    <source>
        <dbReference type="EMBL" id="KKU04115.1"/>
    </source>
</evidence>
<name>A0A0G1Q6C8_9BACT</name>
<dbReference type="InterPro" id="IPR006311">
    <property type="entry name" value="TAT_signal"/>
</dbReference>
<dbReference type="AlphaFoldDB" id="A0A0G1Q6C8"/>
<accession>A0A0G1Q6C8</accession>
<evidence type="ECO:0000256" key="1">
    <source>
        <dbReference type="SAM" id="MobiDB-lite"/>
    </source>
</evidence>
<dbReference type="Proteomes" id="UP000034086">
    <property type="component" value="Unassembled WGS sequence"/>
</dbReference>
<protein>
    <submittedName>
        <fullName evidence="2">Uncharacterized protein</fullName>
    </submittedName>
</protein>
<feature type="compositionally biased region" description="Low complexity" evidence="1">
    <location>
        <begin position="43"/>
        <end position="69"/>
    </location>
</feature>
<sequence length="365" mass="41103">MAKSPEILSRRDALKTLGLFTGGALLASCAPQKPELVIRQYTPTLTSTPSPESTSTKEPSVTPEPTSTEAPRYQLGDGTQTERVMEGQLVDLFPGSEVFMSERGDIIIVNEETGVRLAGQEMRTEHGIFTLLLQDSNYRTAANLNYRETSENMGGYPSITDHPYKEELVRIMSTLIELKSREIMLGNVNLASHIPTDKNLIAIIMNPGNAIPLSRTLPENFIDPNHARQIYSGVLGYPILVTENGEYLLIRFTARLYPNYPNPDFFPEESIFDTFAHYLRETYFSLLREAASSQGTADRFFLEGYKSVRESPFSRLFSDPDIDFYMEPPFISGRGPSNAETLRVELRRARFGISNIIEVDFENFK</sequence>
<dbReference type="EMBL" id="LCKQ01000003">
    <property type="protein sequence ID" value="KKU04115.1"/>
    <property type="molecule type" value="Genomic_DNA"/>
</dbReference>
<reference evidence="2 3" key="1">
    <citation type="journal article" date="2015" name="Nature">
        <title>rRNA introns, odd ribosomes, and small enigmatic genomes across a large radiation of phyla.</title>
        <authorList>
            <person name="Brown C.T."/>
            <person name="Hug L.A."/>
            <person name="Thomas B.C."/>
            <person name="Sharon I."/>
            <person name="Castelle C.J."/>
            <person name="Singh A."/>
            <person name="Wilkins M.J."/>
            <person name="Williams K.H."/>
            <person name="Banfield J.F."/>
        </authorList>
    </citation>
    <scope>NUCLEOTIDE SEQUENCE [LARGE SCALE GENOMIC DNA]</scope>
</reference>
<proteinExistence type="predicted"/>
<dbReference type="PROSITE" id="PS51257">
    <property type="entry name" value="PROKAR_LIPOPROTEIN"/>
    <property type="match status" value="1"/>
</dbReference>
<evidence type="ECO:0000313" key="3">
    <source>
        <dbReference type="Proteomes" id="UP000034086"/>
    </source>
</evidence>
<gene>
    <name evidence="2" type="ORF">UX03_C0003G0002</name>
</gene>
<organism evidence="2 3">
    <name type="scientific">Candidatus Woesebacteria bacterium GW2011_GWE1_45_18</name>
    <dbReference type="NCBI Taxonomy" id="1618598"/>
    <lineage>
        <taxon>Bacteria</taxon>
        <taxon>Candidatus Woeseibacteriota</taxon>
    </lineage>
</organism>
<feature type="region of interest" description="Disordered" evidence="1">
    <location>
        <begin position="43"/>
        <end position="78"/>
    </location>
</feature>